<accession>A0A0A8YF54</accession>
<sequence length="79" mass="9109">MWSGAVDSPTTSNQLKQDNSEAIHIGLNCQLSCHSIFWCAITICSHHTCRYMRFVTNRTQLSKTKVRQLWVETLIQQNV</sequence>
<dbReference type="EMBL" id="GBRH01273096">
    <property type="protein sequence ID" value="JAD24799.1"/>
    <property type="molecule type" value="Transcribed_RNA"/>
</dbReference>
<organism evidence="1">
    <name type="scientific">Arundo donax</name>
    <name type="common">Giant reed</name>
    <name type="synonym">Donax arundinaceus</name>
    <dbReference type="NCBI Taxonomy" id="35708"/>
    <lineage>
        <taxon>Eukaryota</taxon>
        <taxon>Viridiplantae</taxon>
        <taxon>Streptophyta</taxon>
        <taxon>Embryophyta</taxon>
        <taxon>Tracheophyta</taxon>
        <taxon>Spermatophyta</taxon>
        <taxon>Magnoliopsida</taxon>
        <taxon>Liliopsida</taxon>
        <taxon>Poales</taxon>
        <taxon>Poaceae</taxon>
        <taxon>PACMAD clade</taxon>
        <taxon>Arundinoideae</taxon>
        <taxon>Arundineae</taxon>
        <taxon>Arundo</taxon>
    </lineage>
</organism>
<dbReference type="AlphaFoldDB" id="A0A0A8YF54"/>
<protein>
    <submittedName>
        <fullName evidence="1">Protein kinase APK1A</fullName>
    </submittedName>
</protein>
<reference evidence="1" key="1">
    <citation type="submission" date="2014-09" db="EMBL/GenBank/DDBJ databases">
        <authorList>
            <person name="Magalhaes I.L.F."/>
            <person name="Oliveira U."/>
            <person name="Santos F.R."/>
            <person name="Vidigal T.H.D.A."/>
            <person name="Brescovit A.D."/>
            <person name="Santos A.J."/>
        </authorList>
    </citation>
    <scope>NUCLEOTIDE SEQUENCE</scope>
    <source>
        <tissue evidence="1">Shoot tissue taken approximately 20 cm above the soil surface</tissue>
    </source>
</reference>
<evidence type="ECO:0000313" key="1">
    <source>
        <dbReference type="EMBL" id="JAD24799.1"/>
    </source>
</evidence>
<dbReference type="GO" id="GO:0016301">
    <property type="term" value="F:kinase activity"/>
    <property type="evidence" value="ECO:0007669"/>
    <property type="project" value="UniProtKB-KW"/>
</dbReference>
<reference evidence="1" key="2">
    <citation type="journal article" date="2015" name="Data Brief">
        <title>Shoot transcriptome of the giant reed, Arundo donax.</title>
        <authorList>
            <person name="Barrero R.A."/>
            <person name="Guerrero F.D."/>
            <person name="Moolhuijzen P."/>
            <person name="Goolsby J.A."/>
            <person name="Tidwell J."/>
            <person name="Bellgard S.E."/>
            <person name="Bellgard M.I."/>
        </authorList>
    </citation>
    <scope>NUCLEOTIDE SEQUENCE</scope>
    <source>
        <tissue evidence="1">Shoot tissue taken approximately 20 cm above the soil surface</tissue>
    </source>
</reference>
<proteinExistence type="predicted"/>
<keyword evidence="1" id="KW-0418">Kinase</keyword>
<name>A0A0A8YF54_ARUDO</name>
<keyword evidence="1" id="KW-0808">Transferase</keyword>